<dbReference type="EMBL" id="JAOWKX010000004">
    <property type="protein sequence ID" value="MCV2884829.1"/>
    <property type="molecule type" value="Genomic_DNA"/>
</dbReference>
<evidence type="ECO:0000256" key="1">
    <source>
        <dbReference type="SAM" id="Phobius"/>
    </source>
</evidence>
<keyword evidence="4" id="KW-1185">Reference proteome</keyword>
<comment type="caution">
    <text evidence="3">The sequence shown here is derived from an EMBL/GenBank/DDBJ whole genome shotgun (WGS) entry which is preliminary data.</text>
</comment>
<feature type="transmembrane region" description="Helical" evidence="1">
    <location>
        <begin position="20"/>
        <end position="45"/>
    </location>
</feature>
<dbReference type="RefSeq" id="WP_263712111.1">
    <property type="nucleotide sequence ID" value="NZ_JAOWKX010000004.1"/>
</dbReference>
<keyword evidence="1" id="KW-0812">Transmembrane</keyword>
<evidence type="ECO:0000313" key="3">
    <source>
        <dbReference type="EMBL" id="MCV2884829.1"/>
    </source>
</evidence>
<keyword evidence="1" id="KW-1133">Transmembrane helix</keyword>
<dbReference type="GO" id="GO:0016491">
    <property type="term" value="F:oxidoreductase activity"/>
    <property type="evidence" value="ECO:0007669"/>
    <property type="project" value="UniProtKB-KW"/>
</dbReference>
<protein>
    <submittedName>
        <fullName evidence="3">Fatty acid desaturase</fullName>
        <ecNumber evidence="3">1.14.19.-</ecNumber>
    </submittedName>
</protein>
<organism evidence="3 4">
    <name type="scientific">Fluctibacter corallii</name>
    <dbReference type="NCBI Taxonomy" id="2984329"/>
    <lineage>
        <taxon>Bacteria</taxon>
        <taxon>Pseudomonadati</taxon>
        <taxon>Pseudomonadota</taxon>
        <taxon>Gammaproteobacteria</taxon>
        <taxon>Alteromonadales</taxon>
        <taxon>Alteromonadaceae</taxon>
        <taxon>Fluctibacter</taxon>
    </lineage>
</organism>
<gene>
    <name evidence="3" type="ORF">OE749_08985</name>
</gene>
<accession>A0ABT3A8C5</accession>
<dbReference type="Pfam" id="PF00487">
    <property type="entry name" value="FA_desaturase"/>
    <property type="match status" value="1"/>
</dbReference>
<keyword evidence="1" id="KW-0472">Membrane</keyword>
<proteinExistence type="predicted"/>
<evidence type="ECO:0000259" key="2">
    <source>
        <dbReference type="Pfam" id="PF00487"/>
    </source>
</evidence>
<evidence type="ECO:0000313" key="4">
    <source>
        <dbReference type="Proteomes" id="UP001652504"/>
    </source>
</evidence>
<sequence length="290" mass="33479">MKLAPGELKSMQQKAKQLFVGKLVIYTLGMLIPVVCATVYGYQWWIPVLMGVMLSHGTQLMHQLTHGVYSQKVDRAIGGALGFMLFENFSEYRVSHLHHHRHIGTEQYHCHPSRQPQVKGWLKPGYVIAHLFKLVFYFKTLKRIASALNGQSDIADNDRQRRLICADYRWMLLGYVIVLATVSILDAWFILIDYWFIPLIIASILHTLIEVTSHVGCQMDNTNPEFNARSIETNILMRWYSNSGCYHAEHHKYMGIPVDALKGLKDRMQLQHHYHNNGYIDLCATLLKLK</sequence>
<keyword evidence="3" id="KW-0560">Oxidoreductase</keyword>
<feature type="transmembrane region" description="Helical" evidence="1">
    <location>
        <begin position="170"/>
        <end position="190"/>
    </location>
</feature>
<dbReference type="EC" id="1.14.19.-" evidence="3"/>
<feature type="domain" description="Fatty acid desaturase" evidence="2">
    <location>
        <begin position="44"/>
        <end position="279"/>
    </location>
</feature>
<name>A0ABT3A8C5_9ALTE</name>
<reference evidence="3 4" key="1">
    <citation type="submission" date="2022-10" db="EMBL/GenBank/DDBJ databases">
        <title>Aestuariibacter sp. AA17 isolated from Montipora capitata coral fragment.</title>
        <authorList>
            <person name="Emsley S.A."/>
            <person name="Pfannmuller K.M."/>
            <person name="Loughran R.M."/>
            <person name="Shlafstein M."/>
            <person name="Papke E."/>
            <person name="Saw J.H."/>
            <person name="Ushijima B."/>
            <person name="Videau P."/>
        </authorList>
    </citation>
    <scope>NUCLEOTIDE SEQUENCE [LARGE SCALE GENOMIC DNA]</scope>
    <source>
        <strain evidence="3 4">AA17</strain>
    </source>
</reference>
<dbReference type="InterPro" id="IPR005804">
    <property type="entry name" value="FA_desaturase_dom"/>
</dbReference>
<feature type="transmembrane region" description="Helical" evidence="1">
    <location>
        <begin position="196"/>
        <end position="217"/>
    </location>
</feature>
<dbReference type="Proteomes" id="UP001652504">
    <property type="component" value="Unassembled WGS sequence"/>
</dbReference>